<name>A0A1T4XU11_9FIRM</name>
<dbReference type="InterPro" id="IPR010559">
    <property type="entry name" value="Sig_transdc_His_kin_internal"/>
</dbReference>
<dbReference type="SMART" id="SM00304">
    <property type="entry name" value="HAMP"/>
    <property type="match status" value="1"/>
</dbReference>
<comment type="subcellular location">
    <subcellularLocation>
        <location evidence="1">Membrane</location>
    </subcellularLocation>
</comment>
<feature type="domain" description="HAMP" evidence="6">
    <location>
        <begin position="329"/>
        <end position="381"/>
    </location>
</feature>
<evidence type="ECO:0000256" key="4">
    <source>
        <dbReference type="ARBA" id="ARBA00022777"/>
    </source>
</evidence>
<evidence type="ECO:0000256" key="3">
    <source>
        <dbReference type="ARBA" id="ARBA00022679"/>
    </source>
</evidence>
<dbReference type="PROSITE" id="PS50885">
    <property type="entry name" value="HAMP"/>
    <property type="match status" value="1"/>
</dbReference>
<feature type="transmembrane region" description="Helical" evidence="5">
    <location>
        <begin position="25"/>
        <end position="48"/>
    </location>
</feature>
<organism evidence="7 8">
    <name type="scientific">Gemmiger formicilis</name>
    <dbReference type="NCBI Taxonomy" id="745368"/>
    <lineage>
        <taxon>Bacteria</taxon>
        <taxon>Bacillati</taxon>
        <taxon>Bacillota</taxon>
        <taxon>Clostridia</taxon>
        <taxon>Eubacteriales</taxon>
        <taxon>Gemmiger</taxon>
    </lineage>
</organism>
<dbReference type="Gene3D" id="3.30.565.10">
    <property type="entry name" value="Histidine kinase-like ATPase, C-terminal domain"/>
    <property type="match status" value="1"/>
</dbReference>
<dbReference type="STRING" id="745368.SAMN02745178_02329"/>
<keyword evidence="8" id="KW-1185">Reference proteome</keyword>
<dbReference type="SUPFAM" id="SSF55874">
    <property type="entry name" value="ATPase domain of HSP90 chaperone/DNA topoisomerase II/histidine kinase"/>
    <property type="match status" value="1"/>
</dbReference>
<keyword evidence="5" id="KW-0812">Transmembrane</keyword>
<proteinExistence type="predicted"/>
<feature type="transmembrane region" description="Helical" evidence="5">
    <location>
        <begin position="307"/>
        <end position="328"/>
    </location>
</feature>
<dbReference type="Pfam" id="PF02518">
    <property type="entry name" value="HATPase_c"/>
    <property type="match status" value="1"/>
</dbReference>
<dbReference type="AlphaFoldDB" id="A0A1T4XU11"/>
<keyword evidence="3" id="KW-0808">Transferase</keyword>
<dbReference type="EMBL" id="FUYF01000017">
    <property type="protein sequence ID" value="SKA93004.1"/>
    <property type="molecule type" value="Genomic_DNA"/>
</dbReference>
<dbReference type="SUPFAM" id="SSF158472">
    <property type="entry name" value="HAMP domain-like"/>
    <property type="match status" value="1"/>
</dbReference>
<dbReference type="PANTHER" id="PTHR34220">
    <property type="entry name" value="SENSOR HISTIDINE KINASE YPDA"/>
    <property type="match status" value="1"/>
</dbReference>
<accession>A0A1T4XU11</accession>
<dbReference type="SMART" id="SM00387">
    <property type="entry name" value="HATPase_c"/>
    <property type="match status" value="1"/>
</dbReference>
<dbReference type="InterPro" id="IPR003594">
    <property type="entry name" value="HATPase_dom"/>
</dbReference>
<dbReference type="PANTHER" id="PTHR34220:SF7">
    <property type="entry name" value="SENSOR HISTIDINE KINASE YPDA"/>
    <property type="match status" value="1"/>
</dbReference>
<keyword evidence="4 7" id="KW-0418">Kinase</keyword>
<keyword evidence="5" id="KW-1133">Transmembrane helix</keyword>
<dbReference type="GO" id="GO:0000155">
    <property type="term" value="F:phosphorelay sensor kinase activity"/>
    <property type="evidence" value="ECO:0007669"/>
    <property type="project" value="InterPro"/>
</dbReference>
<sequence>MSLNAQKTREFFPNVLRRIKLRTRLFVTFLIISLVPVITIGIFSYHAYTQSMNEKVKQAALQSIELLNNNMSTQLGIYSDYIGSISVSDTVQNGVASVNNGHPLTSDIVSGIGKMIVTIPFQSTHLKNIRVVSNDRTVIYDLGYDDITPQRFNELLDNIEAASPQDSLQYIHTYRANDKIVIGRKIYDMHHTSTPLGYIMLYIDESQLSRYIFTDVSFGEGSNFLLIDAVGNVVSSQNAELLGEDLADDPIFQQITAHRQAGENNFLCELNGVDTLTIFKYNTTYNVYLAATIPQAYITNGTKTINMMLIALAAVLVVVSLFLTLLVYRSVMHPIDNMVAACNAKSDEKIGLKINDTSPDELGFLARTIDNMVNEIGLLAQRWSDDQRKMRELELQTLQYQINPHFLFNTLNTLKWIATLNHVTPVSHGIDALSSLLQSTLIKKDELIPFDDELRNLKNYCDIQQLRYAGRFEMEYQIEDAAGYWTVPRFILQPLVENSILHGTADEDDFVTITVRATVSENLLSIHISDTGCGFDPSAIKEKNSERFSGIGLSNVDERMRLHYGNEYGLTIESAPGIGTQCILRIPNEAIR</sequence>
<dbReference type="InterPro" id="IPR050640">
    <property type="entry name" value="Bact_2-comp_sensor_kinase"/>
</dbReference>
<dbReference type="Pfam" id="PF00672">
    <property type="entry name" value="HAMP"/>
    <property type="match status" value="1"/>
</dbReference>
<evidence type="ECO:0000256" key="1">
    <source>
        <dbReference type="ARBA" id="ARBA00004370"/>
    </source>
</evidence>
<dbReference type="Gene3D" id="6.10.340.10">
    <property type="match status" value="1"/>
</dbReference>
<gene>
    <name evidence="7" type="ORF">SAMN02745178_02329</name>
</gene>
<dbReference type="Proteomes" id="UP000190286">
    <property type="component" value="Unassembled WGS sequence"/>
</dbReference>
<evidence type="ECO:0000256" key="5">
    <source>
        <dbReference type="SAM" id="Phobius"/>
    </source>
</evidence>
<dbReference type="GO" id="GO:0016020">
    <property type="term" value="C:membrane"/>
    <property type="evidence" value="ECO:0007669"/>
    <property type="project" value="UniProtKB-SubCell"/>
</dbReference>
<dbReference type="InterPro" id="IPR036890">
    <property type="entry name" value="HATPase_C_sf"/>
</dbReference>
<evidence type="ECO:0000259" key="6">
    <source>
        <dbReference type="PROSITE" id="PS50885"/>
    </source>
</evidence>
<evidence type="ECO:0000313" key="8">
    <source>
        <dbReference type="Proteomes" id="UP000190286"/>
    </source>
</evidence>
<protein>
    <submittedName>
        <fullName evidence="7">Two-component system, sensor histidine kinase YesM</fullName>
    </submittedName>
</protein>
<dbReference type="OrthoDB" id="138378at2"/>
<keyword evidence="2" id="KW-0597">Phosphoprotein</keyword>
<dbReference type="InterPro" id="IPR003660">
    <property type="entry name" value="HAMP_dom"/>
</dbReference>
<dbReference type="Pfam" id="PF06580">
    <property type="entry name" value="His_kinase"/>
    <property type="match status" value="1"/>
</dbReference>
<reference evidence="7 8" key="1">
    <citation type="submission" date="2017-02" db="EMBL/GenBank/DDBJ databases">
        <authorList>
            <person name="Peterson S.W."/>
        </authorList>
    </citation>
    <scope>NUCLEOTIDE SEQUENCE [LARGE SCALE GENOMIC DNA]</scope>
    <source>
        <strain evidence="7 8">ATCC 27749</strain>
    </source>
</reference>
<keyword evidence="5" id="KW-0472">Membrane</keyword>
<evidence type="ECO:0000256" key="2">
    <source>
        <dbReference type="ARBA" id="ARBA00022553"/>
    </source>
</evidence>
<evidence type="ECO:0000313" key="7">
    <source>
        <dbReference type="EMBL" id="SKA93004.1"/>
    </source>
</evidence>